<evidence type="ECO:0000313" key="3">
    <source>
        <dbReference type="Proteomes" id="UP000010471"/>
    </source>
</evidence>
<dbReference type="GO" id="GO:0016787">
    <property type="term" value="F:hydrolase activity"/>
    <property type="evidence" value="ECO:0007669"/>
    <property type="project" value="UniProtKB-KW"/>
</dbReference>
<dbReference type="eggNOG" id="COG0596">
    <property type="taxonomic scope" value="Bacteria"/>
</dbReference>
<protein>
    <submittedName>
        <fullName evidence="2">Putative hydrolase or acyltransferase of alpha/beta superfamily</fullName>
    </submittedName>
</protein>
<dbReference type="HOGENOM" id="CLU_020336_13_2_3"/>
<dbReference type="InterPro" id="IPR029058">
    <property type="entry name" value="AB_hydrolase_fold"/>
</dbReference>
<dbReference type="GO" id="GO:0016746">
    <property type="term" value="F:acyltransferase activity"/>
    <property type="evidence" value="ECO:0007669"/>
    <property type="project" value="UniProtKB-KW"/>
</dbReference>
<keyword evidence="2" id="KW-0378">Hydrolase</keyword>
<dbReference type="Gene3D" id="3.40.50.1820">
    <property type="entry name" value="alpha/beta hydrolase"/>
    <property type="match status" value="1"/>
</dbReference>
<name>K9WJH7_9CYAN</name>
<dbReference type="PRINTS" id="PR00111">
    <property type="entry name" value="ABHYDROLASE"/>
</dbReference>
<evidence type="ECO:0000313" key="2">
    <source>
        <dbReference type="EMBL" id="AFZ19929.1"/>
    </source>
</evidence>
<dbReference type="STRING" id="1173027.Mic7113_4229"/>
<dbReference type="InterPro" id="IPR050266">
    <property type="entry name" value="AB_hydrolase_sf"/>
</dbReference>
<keyword evidence="2" id="KW-0012">Acyltransferase</keyword>
<proteinExistence type="predicted"/>
<sequence length="279" mass="31640">MNLPLRNSRIRLPLGQVFWREVGRGPILVFLHGSWHDGSQWLPVIDQLSEHYHCFALDLLGFGESERAKLHYSIQLEVECLFQYLEALHLPEVYLVGHSLGGWIAASYALKHRENVNGLMLIAPEGVQTPRKRQSGGWTKWLIGRPPIAYLILRCLHPLAGLFGRHQSIERTLKWRKQILSSPTACKLLFQRRRAEIQAELLQEQLEWLNVPTVILQGAQDAPDAIAQSQVYATQIPKAHFQMVESGENNLPEALPGLLAGHIHDFVNRVEGLKVEVEG</sequence>
<dbReference type="EMBL" id="CP003630">
    <property type="protein sequence ID" value="AFZ19929.1"/>
    <property type="molecule type" value="Genomic_DNA"/>
</dbReference>
<organism evidence="2 3">
    <name type="scientific">Allocoleopsis franciscana PCC 7113</name>
    <dbReference type="NCBI Taxonomy" id="1173027"/>
    <lineage>
        <taxon>Bacteria</taxon>
        <taxon>Bacillati</taxon>
        <taxon>Cyanobacteriota</taxon>
        <taxon>Cyanophyceae</taxon>
        <taxon>Coleofasciculales</taxon>
        <taxon>Coleofasciculaceae</taxon>
        <taxon>Allocoleopsis</taxon>
        <taxon>Allocoleopsis franciscana</taxon>
    </lineage>
</organism>
<dbReference type="RefSeq" id="WP_015184065.1">
    <property type="nucleotide sequence ID" value="NC_019738.1"/>
</dbReference>
<dbReference type="SUPFAM" id="SSF53474">
    <property type="entry name" value="alpha/beta-Hydrolases"/>
    <property type="match status" value="1"/>
</dbReference>
<dbReference type="OrthoDB" id="9808398at2"/>
<evidence type="ECO:0000259" key="1">
    <source>
        <dbReference type="Pfam" id="PF00561"/>
    </source>
</evidence>
<keyword evidence="3" id="KW-1185">Reference proteome</keyword>
<accession>K9WJH7</accession>
<dbReference type="PANTHER" id="PTHR43798">
    <property type="entry name" value="MONOACYLGLYCEROL LIPASE"/>
    <property type="match status" value="1"/>
</dbReference>
<dbReference type="Pfam" id="PF00561">
    <property type="entry name" value="Abhydrolase_1"/>
    <property type="match status" value="1"/>
</dbReference>
<gene>
    <name evidence="2" type="ORF">Mic7113_4229</name>
</gene>
<dbReference type="AlphaFoldDB" id="K9WJH7"/>
<dbReference type="Proteomes" id="UP000010471">
    <property type="component" value="Chromosome"/>
</dbReference>
<dbReference type="PATRIC" id="fig|1173027.3.peg.4673"/>
<feature type="domain" description="AB hydrolase-1" evidence="1">
    <location>
        <begin position="26"/>
        <end position="250"/>
    </location>
</feature>
<reference evidence="2 3" key="1">
    <citation type="submission" date="2012-06" db="EMBL/GenBank/DDBJ databases">
        <title>Finished chromosome of genome of Microcoleus sp. PCC 7113.</title>
        <authorList>
            <consortium name="US DOE Joint Genome Institute"/>
            <person name="Gugger M."/>
            <person name="Coursin T."/>
            <person name="Rippka R."/>
            <person name="Tandeau De Marsac N."/>
            <person name="Huntemann M."/>
            <person name="Wei C.-L."/>
            <person name="Han J."/>
            <person name="Detter J.C."/>
            <person name="Han C."/>
            <person name="Tapia R."/>
            <person name="Chen A."/>
            <person name="Kyrpides N."/>
            <person name="Mavromatis K."/>
            <person name="Markowitz V."/>
            <person name="Szeto E."/>
            <person name="Ivanova N."/>
            <person name="Pagani I."/>
            <person name="Pati A."/>
            <person name="Goodwin L."/>
            <person name="Nordberg H.P."/>
            <person name="Cantor M.N."/>
            <person name="Hua S.X."/>
            <person name="Woyke T."/>
            <person name="Kerfeld C.A."/>
        </authorList>
    </citation>
    <scope>NUCLEOTIDE SEQUENCE [LARGE SCALE GENOMIC DNA]</scope>
    <source>
        <strain evidence="2 3">PCC 7113</strain>
    </source>
</reference>
<dbReference type="KEGG" id="mic:Mic7113_4229"/>
<dbReference type="InterPro" id="IPR000073">
    <property type="entry name" value="AB_hydrolase_1"/>
</dbReference>
<keyword evidence="2" id="KW-0808">Transferase</keyword>